<dbReference type="EMBL" id="JBHRYN010000003">
    <property type="protein sequence ID" value="MFC3700100.1"/>
    <property type="molecule type" value="Genomic_DNA"/>
</dbReference>
<evidence type="ECO:0000256" key="1">
    <source>
        <dbReference type="SAM" id="MobiDB-lite"/>
    </source>
</evidence>
<evidence type="ECO:0000313" key="2">
    <source>
        <dbReference type="EMBL" id="MFC3700100.1"/>
    </source>
</evidence>
<dbReference type="Proteomes" id="UP001595710">
    <property type="component" value="Unassembled WGS sequence"/>
</dbReference>
<sequence>MSTTAQSAEKWLKDSSPSDTQVEEMIQKLESRIDNWQGDDEGIQGSIEAVDALSAHLQAKHQSTPEASSANLDASALIPDNQPVELADDIKLETFAALKAQLDKRSD</sequence>
<feature type="region of interest" description="Disordered" evidence="1">
    <location>
        <begin position="1"/>
        <end position="20"/>
    </location>
</feature>
<gene>
    <name evidence="2" type="ORF">ACFOND_00495</name>
</gene>
<evidence type="ECO:0000313" key="3">
    <source>
        <dbReference type="Proteomes" id="UP001595710"/>
    </source>
</evidence>
<dbReference type="RefSeq" id="WP_290280832.1">
    <property type="nucleotide sequence ID" value="NZ_JAUFQI010000001.1"/>
</dbReference>
<accession>A0ABV7WNJ5</accession>
<organism evidence="2 3">
    <name type="scientific">Reinekea marina</name>
    <dbReference type="NCBI Taxonomy" id="1310421"/>
    <lineage>
        <taxon>Bacteria</taxon>
        <taxon>Pseudomonadati</taxon>
        <taxon>Pseudomonadota</taxon>
        <taxon>Gammaproteobacteria</taxon>
        <taxon>Oceanospirillales</taxon>
        <taxon>Saccharospirillaceae</taxon>
        <taxon>Reinekea</taxon>
    </lineage>
</organism>
<name>A0ABV7WNJ5_9GAMM</name>
<proteinExistence type="predicted"/>
<comment type="caution">
    <text evidence="2">The sequence shown here is derived from an EMBL/GenBank/DDBJ whole genome shotgun (WGS) entry which is preliminary data.</text>
</comment>
<protein>
    <submittedName>
        <fullName evidence="2">Uncharacterized protein</fullName>
    </submittedName>
</protein>
<keyword evidence="3" id="KW-1185">Reference proteome</keyword>
<reference evidence="3" key="1">
    <citation type="journal article" date="2019" name="Int. J. Syst. Evol. Microbiol.">
        <title>The Global Catalogue of Microorganisms (GCM) 10K type strain sequencing project: providing services to taxonomists for standard genome sequencing and annotation.</title>
        <authorList>
            <consortium name="The Broad Institute Genomics Platform"/>
            <consortium name="The Broad Institute Genome Sequencing Center for Infectious Disease"/>
            <person name="Wu L."/>
            <person name="Ma J."/>
        </authorList>
    </citation>
    <scope>NUCLEOTIDE SEQUENCE [LARGE SCALE GENOMIC DNA]</scope>
    <source>
        <strain evidence="3">CECT 8288</strain>
    </source>
</reference>